<evidence type="ECO:0000256" key="1">
    <source>
        <dbReference type="ARBA" id="ARBA00023002"/>
    </source>
</evidence>
<dbReference type="PANTHER" id="PTHR47534">
    <property type="entry name" value="YALI0E05731P"/>
    <property type="match status" value="1"/>
</dbReference>
<accession>A0A8T9B7Z0</accession>
<evidence type="ECO:0000313" key="3">
    <source>
        <dbReference type="Proteomes" id="UP000469559"/>
    </source>
</evidence>
<dbReference type="EMBL" id="QGMF01000684">
    <property type="protein sequence ID" value="TVY14452.1"/>
    <property type="molecule type" value="Genomic_DNA"/>
</dbReference>
<dbReference type="GO" id="GO:0016491">
    <property type="term" value="F:oxidoreductase activity"/>
    <property type="evidence" value="ECO:0007669"/>
    <property type="project" value="UniProtKB-KW"/>
</dbReference>
<name>A0A8T9B7Z0_9HELO</name>
<dbReference type="OrthoDB" id="2898509at2759"/>
<proteinExistence type="predicted"/>
<keyword evidence="3" id="KW-1185">Reference proteome</keyword>
<dbReference type="Proteomes" id="UP000469559">
    <property type="component" value="Unassembled WGS sequence"/>
</dbReference>
<dbReference type="PANTHER" id="PTHR47534:SF3">
    <property type="entry name" value="ALCOHOL DEHYDROGENASE-LIKE C-TERMINAL DOMAIN-CONTAINING PROTEIN"/>
    <property type="match status" value="1"/>
</dbReference>
<dbReference type="AlphaFoldDB" id="A0A8T9B7Z0"/>
<protein>
    <submittedName>
        <fullName evidence="2">Oxidoreductase andH</fullName>
    </submittedName>
</protein>
<sequence length="295" mass="32164">MVHLEAVQASNRSIASIFGPGLIAVFVGGTSGIGETTLKIKAECKALNSDGEYIFIKKDTSLLRNVDLVCDEIKSKEKSINLLFLTVGTLQTGIKTEEGLHYAAGLVLYCRHRFISNLLPLIQVAPGLRRVVTTFVAIMEGTILKDDFQLWNRNLMRYRGHAASVVSLALEKHAKDAPEVSFIHNFPGGIARGTGWILGSVLRGVYGLFGSLVHMPFADAGDRHVFLATSARYPASGMEDQVDGVPIADGDQVAKGTDGRLDSGLYSIDMFGESAKPEVYEVLEKYRKEGMVDWV</sequence>
<evidence type="ECO:0000313" key="2">
    <source>
        <dbReference type="EMBL" id="TVY14452.1"/>
    </source>
</evidence>
<comment type="caution">
    <text evidence="2">The sequence shown here is derived from an EMBL/GenBank/DDBJ whole genome shotgun (WGS) entry which is preliminary data.</text>
</comment>
<reference evidence="2 3" key="1">
    <citation type="submission" date="2018-05" db="EMBL/GenBank/DDBJ databases">
        <title>Whole genome sequencing for identification of molecular markers to develop diagnostic detection tools for the regulated plant pathogen Lachnellula willkommii.</title>
        <authorList>
            <person name="Giroux E."/>
            <person name="Bilodeau G."/>
        </authorList>
    </citation>
    <scope>NUCLEOTIDE SEQUENCE [LARGE SCALE GENOMIC DNA]</scope>
    <source>
        <strain evidence="2 3">CBS 203.66</strain>
    </source>
</reference>
<dbReference type="InterPro" id="IPR052228">
    <property type="entry name" value="Sec_Metab_Biosynth_Oxidored"/>
</dbReference>
<gene>
    <name evidence="2" type="primary">andH_4</name>
    <name evidence="2" type="ORF">LARI1_G007375</name>
</gene>
<keyword evidence="1" id="KW-0560">Oxidoreductase</keyword>
<organism evidence="2 3">
    <name type="scientific">Lachnellula arida</name>
    <dbReference type="NCBI Taxonomy" id="1316785"/>
    <lineage>
        <taxon>Eukaryota</taxon>
        <taxon>Fungi</taxon>
        <taxon>Dikarya</taxon>
        <taxon>Ascomycota</taxon>
        <taxon>Pezizomycotina</taxon>
        <taxon>Leotiomycetes</taxon>
        <taxon>Helotiales</taxon>
        <taxon>Lachnaceae</taxon>
        <taxon>Lachnellula</taxon>
    </lineage>
</organism>